<keyword evidence="1" id="KW-1133">Transmembrane helix</keyword>
<keyword evidence="3" id="KW-1185">Reference proteome</keyword>
<keyword evidence="1" id="KW-0812">Transmembrane</keyword>
<protein>
    <submittedName>
        <fullName evidence="2">Uncharacterized protein</fullName>
    </submittedName>
</protein>
<sequence>MSRHWDRILDRIWLALSGAAAIAIMLQLGAQVGARPWSIDAVLAAHAAAPASLVRPSLPAGCRDAR</sequence>
<evidence type="ECO:0000313" key="2">
    <source>
        <dbReference type="EMBL" id="SFL30889.1"/>
    </source>
</evidence>
<reference evidence="3" key="1">
    <citation type="submission" date="2016-10" db="EMBL/GenBank/DDBJ databases">
        <authorList>
            <person name="Varghese N."/>
            <person name="Submissions S."/>
        </authorList>
    </citation>
    <scope>NUCLEOTIDE SEQUENCE [LARGE SCALE GENOMIC DNA]</scope>
    <source>
        <strain evidence="3">BL36</strain>
    </source>
</reference>
<feature type="transmembrane region" description="Helical" evidence="1">
    <location>
        <begin position="12"/>
        <end position="30"/>
    </location>
</feature>
<dbReference type="OrthoDB" id="9881789at2"/>
<name>A0A1I4GLX1_9HYPH</name>
<evidence type="ECO:0000256" key="1">
    <source>
        <dbReference type="SAM" id="Phobius"/>
    </source>
</evidence>
<proteinExistence type="predicted"/>
<dbReference type="EMBL" id="FOTK01000003">
    <property type="protein sequence ID" value="SFL30889.1"/>
    <property type="molecule type" value="Genomic_DNA"/>
</dbReference>
<keyword evidence="1" id="KW-0472">Membrane</keyword>
<gene>
    <name evidence="2" type="ORF">SAMN05192568_100390</name>
</gene>
<organism evidence="2 3">
    <name type="scientific">Methylobacterium pseudosasicola</name>
    <dbReference type="NCBI Taxonomy" id="582667"/>
    <lineage>
        <taxon>Bacteria</taxon>
        <taxon>Pseudomonadati</taxon>
        <taxon>Pseudomonadota</taxon>
        <taxon>Alphaproteobacteria</taxon>
        <taxon>Hyphomicrobiales</taxon>
        <taxon>Methylobacteriaceae</taxon>
        <taxon>Methylobacterium</taxon>
    </lineage>
</organism>
<dbReference type="AlphaFoldDB" id="A0A1I4GLX1"/>
<accession>A0A1I4GLX1</accession>
<dbReference type="Proteomes" id="UP000199048">
    <property type="component" value="Unassembled WGS sequence"/>
</dbReference>
<dbReference type="RefSeq" id="WP_092037514.1">
    <property type="nucleotide sequence ID" value="NZ_FOTK01000003.1"/>
</dbReference>
<dbReference type="STRING" id="582667.SAMN05192568_100390"/>
<evidence type="ECO:0000313" key="3">
    <source>
        <dbReference type="Proteomes" id="UP000199048"/>
    </source>
</evidence>